<dbReference type="InterPro" id="IPR008966">
    <property type="entry name" value="Adhesion_dom_sf"/>
</dbReference>
<proteinExistence type="predicted"/>
<organism evidence="9 10">
    <name type="scientific">Corynebacterium durum F0235</name>
    <dbReference type="NCBI Taxonomy" id="1035195"/>
    <lineage>
        <taxon>Bacteria</taxon>
        <taxon>Bacillati</taxon>
        <taxon>Actinomycetota</taxon>
        <taxon>Actinomycetes</taxon>
        <taxon>Mycobacteriales</taxon>
        <taxon>Corynebacteriaceae</taxon>
        <taxon>Corynebacterium</taxon>
    </lineage>
</organism>
<keyword evidence="5" id="KW-0572">Peptidoglycan-anchor</keyword>
<feature type="signal peptide" evidence="7">
    <location>
        <begin position="1"/>
        <end position="26"/>
    </location>
</feature>
<accession>L1MJY5</accession>
<feature type="transmembrane region" description="Helical" evidence="6">
    <location>
        <begin position="423"/>
        <end position="447"/>
    </location>
</feature>
<evidence type="ECO:0000256" key="6">
    <source>
        <dbReference type="SAM" id="Phobius"/>
    </source>
</evidence>
<evidence type="ECO:0000256" key="1">
    <source>
        <dbReference type="ARBA" id="ARBA00004168"/>
    </source>
</evidence>
<dbReference type="InterPro" id="IPR011252">
    <property type="entry name" value="Fibrogen-bd_dom1"/>
</dbReference>
<name>L1MJY5_9CORY</name>
<reference evidence="9 10" key="1">
    <citation type="submission" date="2012-05" db="EMBL/GenBank/DDBJ databases">
        <authorList>
            <person name="Weinstock G."/>
            <person name="Sodergren E."/>
            <person name="Lobos E.A."/>
            <person name="Fulton L."/>
            <person name="Fulton R."/>
            <person name="Courtney L."/>
            <person name="Fronick C."/>
            <person name="O'Laughlin M."/>
            <person name="Godfrey J."/>
            <person name="Wilson R.M."/>
            <person name="Miner T."/>
            <person name="Farmer C."/>
            <person name="Delehaunty K."/>
            <person name="Cordes M."/>
            <person name="Minx P."/>
            <person name="Tomlinson C."/>
            <person name="Chen J."/>
            <person name="Wollam A."/>
            <person name="Pepin K.H."/>
            <person name="Bhonagiri V."/>
            <person name="Zhang X."/>
            <person name="Suruliraj S."/>
            <person name="Warren W."/>
            <person name="Mitreva M."/>
            <person name="Mardis E.R."/>
            <person name="Wilson R.K."/>
        </authorList>
    </citation>
    <scope>NUCLEOTIDE SEQUENCE [LARGE SCALE GENOMIC DNA]</scope>
    <source>
        <strain evidence="9 10">F0235</strain>
    </source>
</reference>
<keyword evidence="4 7" id="KW-0732">Signal</keyword>
<sequence>MNARRCALLGVALLLSIGINVSGAFADLAGPHFAGTQLAGIQLAEAQAATSHHQSDVIVQAQANNTAQVNHVGTAANAPTFIDIDAPIITAPALPITENSEVTFSWPWSLSGGEFEGQQFTIQFPKQFRVPATFFNALHDSSGRTVGDCTSDRRTNLVTCTFDDSLAGHNNAIGTLTTEVKALSSYDSMDIDFNINGTNQSITLPGDGPSGIVKAAPTLPAYITLEGQQMNGTLIRWVVSAPGALLHGKLGERSLRFDSRLSGPRNAVGHVYINSDADELIEYTAEQQDDPFSVPGEQHHAASISQGIKDGGLAQSIVAEPPLGGWKSDRYYLVVFYSTTADAQPVASPIHLTSYGVAQDIMDSIVAETVFQPDAPAAAESQDSLLRFSTPINPTAPAIPAAPAVNRVSPIRTASETQSLKDVGAFVFLPLALLFLGIIVCALVRVLSKDH</sequence>
<feature type="domain" description="SDR-like Ig" evidence="8">
    <location>
        <begin position="98"/>
        <end position="180"/>
    </location>
</feature>
<keyword evidence="3" id="KW-0964">Secreted</keyword>
<keyword evidence="10" id="KW-1185">Reference proteome</keyword>
<comment type="subcellular location">
    <subcellularLocation>
        <location evidence="1">Secreted</location>
        <location evidence="1">Cell wall</location>
        <topology evidence="1">Peptidoglycan-anchor</topology>
    </subcellularLocation>
</comment>
<dbReference type="Proteomes" id="UP000010445">
    <property type="component" value="Unassembled WGS sequence"/>
</dbReference>
<evidence type="ECO:0000313" key="10">
    <source>
        <dbReference type="Proteomes" id="UP000010445"/>
    </source>
</evidence>
<keyword evidence="6" id="KW-1133">Transmembrane helix</keyword>
<dbReference type="HOGENOM" id="CLU_606522_0_0_11"/>
<evidence type="ECO:0000256" key="4">
    <source>
        <dbReference type="ARBA" id="ARBA00022729"/>
    </source>
</evidence>
<evidence type="ECO:0000259" key="8">
    <source>
        <dbReference type="Pfam" id="PF17961"/>
    </source>
</evidence>
<evidence type="ECO:0000256" key="5">
    <source>
        <dbReference type="ARBA" id="ARBA00023088"/>
    </source>
</evidence>
<dbReference type="InterPro" id="IPR041171">
    <property type="entry name" value="SDR_Ig"/>
</dbReference>
<comment type="caution">
    <text evidence="9">The sequence shown here is derived from an EMBL/GenBank/DDBJ whole genome shotgun (WGS) entry which is preliminary data.</text>
</comment>
<evidence type="ECO:0000256" key="3">
    <source>
        <dbReference type="ARBA" id="ARBA00022525"/>
    </source>
</evidence>
<evidence type="ECO:0000256" key="2">
    <source>
        <dbReference type="ARBA" id="ARBA00022512"/>
    </source>
</evidence>
<dbReference type="GO" id="GO:0007155">
    <property type="term" value="P:cell adhesion"/>
    <property type="evidence" value="ECO:0007669"/>
    <property type="project" value="InterPro"/>
</dbReference>
<dbReference type="AlphaFoldDB" id="L1MJY5"/>
<evidence type="ECO:0000313" key="9">
    <source>
        <dbReference type="EMBL" id="EKX91254.1"/>
    </source>
</evidence>
<keyword evidence="6" id="KW-0812">Transmembrane</keyword>
<dbReference type="SUPFAM" id="SSF49401">
    <property type="entry name" value="Bacterial adhesins"/>
    <property type="match status" value="1"/>
</dbReference>
<protein>
    <recommendedName>
        <fullName evidence="8">SDR-like Ig domain-containing protein</fullName>
    </recommendedName>
</protein>
<keyword evidence="2" id="KW-0134">Cell wall</keyword>
<evidence type="ECO:0000256" key="7">
    <source>
        <dbReference type="SAM" id="SignalP"/>
    </source>
</evidence>
<dbReference type="Gene3D" id="2.60.40.1280">
    <property type="match status" value="1"/>
</dbReference>
<dbReference type="eggNOG" id="COG4932">
    <property type="taxonomic scope" value="Bacteria"/>
</dbReference>
<gene>
    <name evidence="9" type="ORF">HMPREF9997_00857</name>
</gene>
<dbReference type="PATRIC" id="fig|1035195.3.peg.761"/>
<keyword evidence="6" id="KW-0472">Membrane</keyword>
<dbReference type="Pfam" id="PF17961">
    <property type="entry name" value="Big_8"/>
    <property type="match status" value="1"/>
</dbReference>
<feature type="chain" id="PRO_5003953599" description="SDR-like Ig domain-containing protein" evidence="7">
    <location>
        <begin position="27"/>
        <end position="451"/>
    </location>
</feature>
<dbReference type="EMBL" id="AMEM01000013">
    <property type="protein sequence ID" value="EKX91254.1"/>
    <property type="molecule type" value="Genomic_DNA"/>
</dbReference>